<keyword evidence="1" id="KW-0092">Biotin</keyword>
<sequence length="103" mass="11040">MEVEVPEGEPSLQTVLSVFQTGVIKKVEAQPTAKDTIIAPITGKINQIVVSQGQKVSKGDVIAKIEAMKTLIEVKSNLEGTVAEIYVKEGDVVKQGQPILKIV</sequence>
<proteinExistence type="predicted"/>
<dbReference type="GeneID" id="25406831"/>
<accession>A0A3G1A6A0</accession>
<organism evidence="3 4">
    <name type="scientific">Thermofilum adornatum 1505</name>
    <dbReference type="NCBI Taxonomy" id="697581"/>
    <lineage>
        <taxon>Archaea</taxon>
        <taxon>Thermoproteota</taxon>
        <taxon>Thermoprotei</taxon>
        <taxon>Thermofilales</taxon>
        <taxon>Thermofilaceae</taxon>
        <taxon>Thermofilum</taxon>
    </lineage>
</organism>
<dbReference type="Gene3D" id="2.40.50.100">
    <property type="match status" value="1"/>
</dbReference>
<dbReference type="SUPFAM" id="SSF51230">
    <property type="entry name" value="Single hybrid motif"/>
    <property type="match status" value="1"/>
</dbReference>
<protein>
    <submittedName>
        <fullName evidence="3">Oxaloacetate decarboxylase alpha chain</fullName>
        <ecNumber evidence="3">4.1.1.3</ecNumber>
    </submittedName>
</protein>
<gene>
    <name evidence="3" type="ORF">TCARB_1424</name>
</gene>
<dbReference type="PROSITE" id="PS00188">
    <property type="entry name" value="BIOTIN"/>
    <property type="match status" value="1"/>
</dbReference>
<feature type="domain" description="Lipoyl-binding" evidence="2">
    <location>
        <begin position="26"/>
        <end position="103"/>
    </location>
</feature>
<evidence type="ECO:0000313" key="4">
    <source>
        <dbReference type="Proteomes" id="UP000266720"/>
    </source>
</evidence>
<dbReference type="PANTHER" id="PTHR45266">
    <property type="entry name" value="OXALOACETATE DECARBOXYLASE ALPHA CHAIN"/>
    <property type="match status" value="1"/>
</dbReference>
<dbReference type="RefSeq" id="WP_020962035.1">
    <property type="nucleotide sequence ID" value="NZ_CP007493.1"/>
</dbReference>
<keyword evidence="3" id="KW-0456">Lyase</keyword>
<evidence type="ECO:0000259" key="2">
    <source>
        <dbReference type="PROSITE" id="PS50968"/>
    </source>
</evidence>
<dbReference type="Proteomes" id="UP000266720">
    <property type="component" value="Chromosome"/>
</dbReference>
<dbReference type="Pfam" id="PF00364">
    <property type="entry name" value="Biotin_lipoyl"/>
    <property type="match status" value="1"/>
</dbReference>
<dbReference type="EC" id="4.1.1.3" evidence="3"/>
<dbReference type="InterPro" id="IPR011053">
    <property type="entry name" value="Single_hybrid_motif"/>
</dbReference>
<dbReference type="EMBL" id="CP007493">
    <property type="protein sequence ID" value="AJB42470.1"/>
    <property type="molecule type" value="Genomic_DNA"/>
</dbReference>
<evidence type="ECO:0000256" key="1">
    <source>
        <dbReference type="ARBA" id="ARBA00023267"/>
    </source>
</evidence>
<dbReference type="PROSITE" id="PS50968">
    <property type="entry name" value="BIOTINYL_LIPOYL"/>
    <property type="match status" value="1"/>
</dbReference>
<dbReference type="CDD" id="cd06850">
    <property type="entry name" value="biotinyl_domain"/>
    <property type="match status" value="1"/>
</dbReference>
<dbReference type="KEGG" id="tcb:TCARB_1424"/>
<dbReference type="PANTHER" id="PTHR45266:SF3">
    <property type="entry name" value="OXALOACETATE DECARBOXYLASE ALPHA CHAIN"/>
    <property type="match status" value="1"/>
</dbReference>
<evidence type="ECO:0000313" key="3">
    <source>
        <dbReference type="EMBL" id="AJB42470.1"/>
    </source>
</evidence>
<dbReference type="InterPro" id="IPR050709">
    <property type="entry name" value="Biotin_Carboxyl_Carrier/Decarb"/>
</dbReference>
<name>A0A3G1A6A0_9CREN</name>
<dbReference type="InterPro" id="IPR001882">
    <property type="entry name" value="Biotin_BS"/>
</dbReference>
<dbReference type="GO" id="GO:0016829">
    <property type="term" value="F:lyase activity"/>
    <property type="evidence" value="ECO:0007669"/>
    <property type="project" value="UniProtKB-KW"/>
</dbReference>
<reference evidence="4" key="1">
    <citation type="book" date="2010" name="EXTREMOPHILES" publisher="0:0-0">
        <title>Complete genome sequences of ten hyperthermophilic archaea reveal their metabolic capabilities and possible ecological roles.</title>
        <editorList>
            <person name="?"/>
        </editorList>
        <authorList>
            <person name="Ravin N.V."/>
            <person name="Mardanov A.V."/>
            <person name="Bonch-Osmolovskaya E.A."/>
            <person name="Skryabin K.G."/>
        </authorList>
    </citation>
    <scope>NUCLEOTIDE SEQUENCE [LARGE SCALE GENOMIC DNA]</scope>
    <source>
        <strain evidence="4">1505</strain>
    </source>
</reference>
<dbReference type="GeneID" id="16572988"/>
<dbReference type="STRING" id="697581.TCARB_1424"/>
<dbReference type="InterPro" id="IPR000089">
    <property type="entry name" value="Biotin_lipoyl"/>
</dbReference>
<dbReference type="AlphaFoldDB" id="A0A3G1A6A0"/>